<keyword evidence="11" id="KW-0175">Coiled coil</keyword>
<dbReference type="Pfam" id="PF00005">
    <property type="entry name" value="ABC_tran"/>
    <property type="match status" value="2"/>
</dbReference>
<feature type="domain" description="ABC transporter" evidence="13">
    <location>
        <begin position="629"/>
        <end position="956"/>
    </location>
</feature>
<organism evidence="14 15">
    <name type="scientific">Monosiga brevicollis</name>
    <name type="common">Choanoflagellate</name>
    <dbReference type="NCBI Taxonomy" id="81824"/>
    <lineage>
        <taxon>Eukaryota</taxon>
        <taxon>Choanoflagellata</taxon>
        <taxon>Craspedida</taxon>
        <taxon>Salpingoecidae</taxon>
        <taxon>Monosiga</taxon>
    </lineage>
</organism>
<dbReference type="FunFam" id="2.40.50.990:FF:000002">
    <property type="entry name" value="mRNA export factor elf1"/>
    <property type="match status" value="1"/>
</dbReference>
<feature type="coiled-coil region" evidence="11">
    <location>
        <begin position="14"/>
        <end position="41"/>
    </location>
</feature>
<evidence type="ECO:0000256" key="5">
    <source>
        <dbReference type="ARBA" id="ARBA00022737"/>
    </source>
</evidence>
<dbReference type="Gene3D" id="1.25.10.10">
    <property type="entry name" value="Leucine-rich Repeat Variant"/>
    <property type="match status" value="1"/>
</dbReference>
<comment type="subcellular location">
    <subcellularLocation>
        <location evidence="1">Cytoplasm</location>
    </subcellularLocation>
</comment>
<dbReference type="GeneID" id="5893220"/>
<dbReference type="Gene3D" id="2.40.50.990">
    <property type="match status" value="1"/>
</dbReference>
<evidence type="ECO:0000313" key="14">
    <source>
        <dbReference type="EMBL" id="EDQ87360.1"/>
    </source>
</evidence>
<dbReference type="RefSeq" id="XP_001747973.1">
    <property type="nucleotide sequence ID" value="XM_001747921.1"/>
</dbReference>
<evidence type="ECO:0000256" key="6">
    <source>
        <dbReference type="ARBA" id="ARBA00022741"/>
    </source>
</evidence>
<dbReference type="Proteomes" id="UP000001357">
    <property type="component" value="Unassembled WGS sequence"/>
</dbReference>
<accession>A9V5F0</accession>
<dbReference type="InterPro" id="IPR003593">
    <property type="entry name" value="AAA+_ATPase"/>
</dbReference>
<name>A9V5F0_MONBE</name>
<comment type="pathway">
    <text evidence="2">Protein biosynthesis; polypeptide chain elongation.</text>
</comment>
<keyword evidence="4" id="KW-0963">Cytoplasm</keyword>
<gene>
    <name evidence="14" type="ORF">MONBRDRAFT_38053</name>
</gene>
<evidence type="ECO:0000313" key="15">
    <source>
        <dbReference type="Proteomes" id="UP000001357"/>
    </source>
</evidence>
<dbReference type="CDD" id="cd03221">
    <property type="entry name" value="ABCF_EF-3"/>
    <property type="match status" value="1"/>
</dbReference>
<protein>
    <recommendedName>
        <fullName evidence="13">ABC transporter domain-containing protein</fullName>
    </recommendedName>
</protein>
<dbReference type="GO" id="GO:0016887">
    <property type="term" value="F:ATP hydrolysis activity"/>
    <property type="evidence" value="ECO:0007669"/>
    <property type="project" value="InterPro"/>
</dbReference>
<dbReference type="InterPro" id="IPR047038">
    <property type="entry name" value="eEF3_chromodomain-like_sf"/>
</dbReference>
<dbReference type="FunFam" id="1.25.10.10:FF:000550">
    <property type="entry name" value="Predicted protein"/>
    <property type="match status" value="1"/>
</dbReference>
<keyword evidence="8" id="KW-0067">ATP-binding</keyword>
<dbReference type="GO" id="GO:0005737">
    <property type="term" value="C:cytoplasm"/>
    <property type="evidence" value="ECO:0007669"/>
    <property type="project" value="UniProtKB-SubCell"/>
</dbReference>
<dbReference type="Pfam" id="PF24987">
    <property type="entry name" value="HEAT_EF3_N"/>
    <property type="match status" value="1"/>
</dbReference>
<evidence type="ECO:0000256" key="1">
    <source>
        <dbReference type="ARBA" id="ARBA00004496"/>
    </source>
</evidence>
<feature type="domain" description="ABC transporter" evidence="13">
    <location>
        <begin position="374"/>
        <end position="602"/>
    </location>
</feature>
<dbReference type="InterPro" id="IPR011989">
    <property type="entry name" value="ARM-like"/>
</dbReference>
<sequence length="1004" mass="111963">MPAEAPLALSQRIVDVLDNKKASVEDKVAALEEVKAILEGDNLKAYEPYLVEVLLPCLIAHYDDKVSDAKKLLKKVAQTLIDNCNKYAVERVVSKLFDAMDDAQKWKVKQGACQLLGRLAKKAKKKLSHCIPEIIRVVPHLILDIKKEVGDAALEAVEKCVEVIDNNDIKNAVPHLLKAMNEVDEVPECVHTLASIKFVQTVDDATLGLVVPLLLRGFSVKKTSTKRQCSVIINNMSRLVENPKDAEPFLPTLLPALERASEEISDPEAREVADKARAQLVRIKEHAEEYRAKHPDDPSDIIKLFSDKIGAGKVEKNQVVFDYAAAAAASLNHSKKYKKDLWTSNVGGFIAAALDQAAADAAVEASLSVLEKEVKFDDDDDEDDGAEVLCDCKFTLAYGTKILLHNTDLKLKKGRRYGLLGPNDCGKTSLMRAMANHELEGFPTTLRTVFVEADILGELSHLSCLEYVFADEAIQQCGVNRDEIRAMLQKVGFTAKMCDDAVTTLSGGWRMKLALSRAMLQKAEILLMDEPTNHLDVINVAWVKEYVNNLKNVSVIAVSHDSGFLEDCMTDIIQFDGLKIRQHHGSLSAFVEKVPEAKSFFSLKESKVKFSFPNPTFLEGVKSKGKALIKMTDCAMIYPGNDTPTVSGVSVQVSLSSRVACIGRNGAGKSTVIKMLTGELPPTTGTVWSFPGLKMAYVAQHAFHHIEEHLTKTPNEYIRWRYEFGEDKEALEKDTVKLTDEELEFMAKPVNYEYEDDKGNLKREQRVIRELTGARRDNPDKKKGGYEYQLIWEKNGNREWVHGEQLEEWNWHKQLKSVDAKVEAREGMYRRALTTSAVEQHLMDVGLEAEYATHSRIGALSGGQKVKVVLGACTWNQPHILILDEPTNYLDRESLGGLVKAIEEYEGGVVIISHNDEFCSTLCPETWYVGEGRLDCKGDADWMKNAMKEKTEFEMLDEVTDALGNVTKVAQPKKKDLSRKEKKKAAKIKAAKKARGEEVSDDED</sequence>
<keyword evidence="9" id="KW-0648">Protein biosynthesis</keyword>
<dbReference type="SUPFAM" id="SSF48371">
    <property type="entry name" value="ARM repeat"/>
    <property type="match status" value="1"/>
</dbReference>
<dbReference type="PANTHER" id="PTHR19211:SF5">
    <property type="entry name" value="ELONGATION FACTOR 3A-RELATED"/>
    <property type="match status" value="1"/>
</dbReference>
<dbReference type="eggNOG" id="KOG0062">
    <property type="taxonomic scope" value="Eukaryota"/>
</dbReference>
<keyword evidence="5" id="KW-0677">Repeat</keyword>
<keyword evidence="6" id="KW-0547">Nucleotide-binding</keyword>
<evidence type="ECO:0000259" key="13">
    <source>
        <dbReference type="PROSITE" id="PS50893"/>
    </source>
</evidence>
<dbReference type="KEGG" id="mbr:MONBRDRAFT_38053"/>
<evidence type="ECO:0000256" key="12">
    <source>
        <dbReference type="SAM" id="MobiDB-lite"/>
    </source>
</evidence>
<dbReference type="Gene3D" id="3.40.50.300">
    <property type="entry name" value="P-loop containing nucleotide triphosphate hydrolases"/>
    <property type="match status" value="2"/>
</dbReference>
<dbReference type="EMBL" id="CH991560">
    <property type="protein sequence ID" value="EDQ87360.1"/>
    <property type="molecule type" value="Genomic_DNA"/>
</dbReference>
<dbReference type="InterPro" id="IPR003439">
    <property type="entry name" value="ABC_transporter-like_ATP-bd"/>
</dbReference>
<dbReference type="InParanoid" id="A9V5F0"/>
<dbReference type="GO" id="GO:0003746">
    <property type="term" value="F:translation elongation factor activity"/>
    <property type="evidence" value="ECO:0007669"/>
    <property type="project" value="UniProtKB-KW"/>
</dbReference>
<dbReference type="STRING" id="81824.A9V5F0"/>
<proteinExistence type="inferred from homology"/>
<reference evidence="14 15" key="1">
    <citation type="journal article" date="2008" name="Nature">
        <title>The genome of the choanoflagellate Monosiga brevicollis and the origin of metazoans.</title>
        <authorList>
            <consortium name="JGI Sequencing"/>
            <person name="King N."/>
            <person name="Westbrook M.J."/>
            <person name="Young S.L."/>
            <person name="Kuo A."/>
            <person name="Abedin M."/>
            <person name="Chapman J."/>
            <person name="Fairclough S."/>
            <person name="Hellsten U."/>
            <person name="Isogai Y."/>
            <person name="Letunic I."/>
            <person name="Marr M."/>
            <person name="Pincus D."/>
            <person name="Putnam N."/>
            <person name="Rokas A."/>
            <person name="Wright K.J."/>
            <person name="Zuzow R."/>
            <person name="Dirks W."/>
            <person name="Good M."/>
            <person name="Goodstein D."/>
            <person name="Lemons D."/>
            <person name="Li W."/>
            <person name="Lyons J.B."/>
            <person name="Morris A."/>
            <person name="Nichols S."/>
            <person name="Richter D.J."/>
            <person name="Salamov A."/>
            <person name="Bork P."/>
            <person name="Lim W.A."/>
            <person name="Manning G."/>
            <person name="Miller W.T."/>
            <person name="McGinnis W."/>
            <person name="Shapiro H."/>
            <person name="Tjian R."/>
            <person name="Grigoriev I.V."/>
            <person name="Rokhsar D."/>
        </authorList>
    </citation>
    <scope>NUCLEOTIDE SEQUENCE [LARGE SCALE GENOMIC DNA]</scope>
    <source>
        <strain evidence="15">MX1 / ATCC 50154</strain>
    </source>
</reference>
<dbReference type="InterPro" id="IPR016024">
    <property type="entry name" value="ARM-type_fold"/>
</dbReference>
<feature type="region of interest" description="Disordered" evidence="12">
    <location>
        <begin position="970"/>
        <end position="1004"/>
    </location>
</feature>
<dbReference type="InterPro" id="IPR017871">
    <property type="entry name" value="ABC_transporter-like_CS"/>
</dbReference>
<evidence type="ECO:0000256" key="7">
    <source>
        <dbReference type="ARBA" id="ARBA00022768"/>
    </source>
</evidence>
<evidence type="ECO:0000256" key="3">
    <source>
        <dbReference type="ARBA" id="ARBA00011054"/>
    </source>
</evidence>
<evidence type="ECO:0000256" key="2">
    <source>
        <dbReference type="ARBA" id="ARBA00004815"/>
    </source>
</evidence>
<dbReference type="SMART" id="SM00382">
    <property type="entry name" value="AAA"/>
    <property type="match status" value="2"/>
</dbReference>
<dbReference type="Pfam" id="PF24984">
    <property type="entry name" value="HEAT_EF3_GNC1"/>
    <property type="match status" value="1"/>
</dbReference>
<dbReference type="AlphaFoldDB" id="A9V5F0"/>
<dbReference type="PANTHER" id="PTHR19211">
    <property type="entry name" value="ATP-BINDING TRANSPORT PROTEIN-RELATED"/>
    <property type="match status" value="1"/>
</dbReference>
<evidence type="ECO:0000256" key="9">
    <source>
        <dbReference type="ARBA" id="ARBA00022917"/>
    </source>
</evidence>
<dbReference type="InterPro" id="IPR027417">
    <property type="entry name" value="P-loop_NTPase"/>
</dbReference>
<dbReference type="SUPFAM" id="SSF52540">
    <property type="entry name" value="P-loop containing nucleoside triphosphate hydrolases"/>
    <property type="match status" value="2"/>
</dbReference>
<comment type="similarity">
    <text evidence="3">Belongs to the ABC transporter superfamily. ABCF family. EF3 subfamily.</text>
</comment>
<dbReference type="InterPro" id="IPR050611">
    <property type="entry name" value="ABCF"/>
</dbReference>
<comment type="catalytic activity">
    <reaction evidence="10">
        <text>ATP + H2O = ADP + phosphate + H(+)</text>
        <dbReference type="Rhea" id="RHEA:13065"/>
        <dbReference type="ChEBI" id="CHEBI:15377"/>
        <dbReference type="ChEBI" id="CHEBI:15378"/>
        <dbReference type="ChEBI" id="CHEBI:30616"/>
        <dbReference type="ChEBI" id="CHEBI:43474"/>
        <dbReference type="ChEBI" id="CHEBI:456216"/>
    </reaction>
</comment>
<dbReference type="GO" id="GO:0005524">
    <property type="term" value="F:ATP binding"/>
    <property type="evidence" value="ECO:0000318"/>
    <property type="project" value="GO_Central"/>
</dbReference>
<feature type="compositionally biased region" description="Basic residues" evidence="12">
    <location>
        <begin position="980"/>
        <end position="993"/>
    </location>
</feature>
<dbReference type="PROSITE" id="PS00211">
    <property type="entry name" value="ABC_TRANSPORTER_1"/>
    <property type="match status" value="2"/>
</dbReference>
<keyword evidence="7" id="KW-0251">Elongation factor</keyword>
<evidence type="ECO:0000256" key="4">
    <source>
        <dbReference type="ARBA" id="ARBA00022490"/>
    </source>
</evidence>
<keyword evidence="15" id="KW-1185">Reference proteome</keyword>
<dbReference type="PROSITE" id="PS50893">
    <property type="entry name" value="ABC_TRANSPORTER_2"/>
    <property type="match status" value="2"/>
</dbReference>
<evidence type="ECO:0000256" key="11">
    <source>
        <dbReference type="SAM" id="Coils"/>
    </source>
</evidence>
<dbReference type="eggNOG" id="KOG1242">
    <property type="taxonomic scope" value="Eukaryota"/>
</dbReference>
<evidence type="ECO:0000256" key="8">
    <source>
        <dbReference type="ARBA" id="ARBA00022840"/>
    </source>
</evidence>
<evidence type="ECO:0000256" key="10">
    <source>
        <dbReference type="ARBA" id="ARBA00049360"/>
    </source>
</evidence>
<dbReference type="OMA" id="VLSEAMW"/>